<dbReference type="InterPro" id="IPR004681">
    <property type="entry name" value="TRAP_DctM"/>
</dbReference>
<evidence type="ECO:0000256" key="3">
    <source>
        <dbReference type="ARBA" id="ARBA00022519"/>
    </source>
</evidence>
<reference evidence="10 11" key="1">
    <citation type="submission" date="2019-12" db="EMBL/GenBank/DDBJ databases">
        <title>Nitratireductor arenosus sp. nov., Isolated from sea sand, Jeju island, South Korea.</title>
        <authorList>
            <person name="Kim W."/>
        </authorList>
    </citation>
    <scope>NUCLEOTIDE SEQUENCE [LARGE SCALE GENOMIC DNA]</scope>
    <source>
        <strain evidence="10 11">CAU 1489</strain>
    </source>
</reference>
<comment type="function">
    <text evidence="7">Part of the tripartite ATP-independent periplasmic (TRAP) transport system.</text>
</comment>
<dbReference type="PANTHER" id="PTHR33362:SF5">
    <property type="entry name" value="C4-DICARBOXYLATE TRAP TRANSPORTER LARGE PERMEASE PROTEIN DCTM"/>
    <property type="match status" value="1"/>
</dbReference>
<evidence type="ECO:0000259" key="9">
    <source>
        <dbReference type="Pfam" id="PF06808"/>
    </source>
</evidence>
<evidence type="ECO:0000256" key="4">
    <source>
        <dbReference type="ARBA" id="ARBA00022692"/>
    </source>
</evidence>
<feature type="transmembrane region" description="Helical" evidence="8">
    <location>
        <begin position="250"/>
        <end position="271"/>
    </location>
</feature>
<sequence>MEWYTAFLLLIGTFFFFILLGVPVVFAFFGVNIIYLGYFMGDAGFELLIDGVYGSLSVFVLLPITLFILMGEVLFRTGIAMKMINTLDTWMGAIPGRLSLLAIGSGTLLATLSGASIGTTAMLIRTLTPVMRERGYSTSLSIGPLLGSGGLAIMIPPSALGVILAVVASVSVGKLLIAIIIPGIMLALAYIAYVVIACRINPDAAPRYSEETVPLGERLVLTVKYILPLSIIIFLVIGVVFLGIATPTEAAALGTAGAFGLAACYGQLTWAVTREALISTLRISVMVLAILAASKAFTQLLAYTGATRELIGWATALPIPPIWIIVLMHLITLFLGGPIGGIPLIMMTIPIFIPVVMALGYDPIWFCVAMLINVELAQITPPFGVLLYVAKGILRDTSMGAIMRAAVPIIICNLIVMALLIAIPALSLWLPSQMLE</sequence>
<dbReference type="InterPro" id="IPR010656">
    <property type="entry name" value="DctM"/>
</dbReference>
<evidence type="ECO:0000256" key="6">
    <source>
        <dbReference type="ARBA" id="ARBA00023136"/>
    </source>
</evidence>
<comment type="caution">
    <text evidence="10">The sequence shown here is derived from an EMBL/GenBank/DDBJ whole genome shotgun (WGS) entry which is preliminary data.</text>
</comment>
<dbReference type="Proteomes" id="UP000463224">
    <property type="component" value="Unassembled WGS sequence"/>
</dbReference>
<feature type="domain" description="TRAP C4-dicarboxylate transport system permease DctM subunit" evidence="9">
    <location>
        <begin position="12"/>
        <end position="426"/>
    </location>
</feature>
<dbReference type="GO" id="GO:0005886">
    <property type="term" value="C:plasma membrane"/>
    <property type="evidence" value="ECO:0007669"/>
    <property type="project" value="UniProtKB-SubCell"/>
</dbReference>
<dbReference type="Pfam" id="PF06808">
    <property type="entry name" value="DctM"/>
    <property type="match status" value="1"/>
</dbReference>
<evidence type="ECO:0000256" key="8">
    <source>
        <dbReference type="SAM" id="Phobius"/>
    </source>
</evidence>
<evidence type="ECO:0000313" key="10">
    <source>
        <dbReference type="EMBL" id="MVA96952.1"/>
    </source>
</evidence>
<protein>
    <submittedName>
        <fullName evidence="10">TRAP transporter large permease subunit</fullName>
    </submittedName>
</protein>
<accession>A0A844QCH9</accession>
<evidence type="ECO:0000256" key="7">
    <source>
        <dbReference type="RuleBase" id="RU369079"/>
    </source>
</evidence>
<feature type="transmembrane region" description="Helical" evidence="8">
    <location>
        <begin position="283"/>
        <end position="304"/>
    </location>
</feature>
<keyword evidence="5 8" id="KW-1133">Transmembrane helix</keyword>
<comment type="subcellular location">
    <subcellularLocation>
        <location evidence="1 7">Cell inner membrane</location>
        <topology evidence="1 7">Multi-pass membrane protein</topology>
    </subcellularLocation>
</comment>
<gene>
    <name evidence="10" type="ORF">GN330_06765</name>
</gene>
<feature type="transmembrane region" description="Helical" evidence="8">
    <location>
        <begin position="401"/>
        <end position="430"/>
    </location>
</feature>
<feature type="transmembrane region" description="Helical" evidence="8">
    <location>
        <begin position="51"/>
        <end position="79"/>
    </location>
</feature>
<organism evidence="10 11">
    <name type="scientific">Nitratireductor arenosus</name>
    <dbReference type="NCBI Taxonomy" id="2682096"/>
    <lineage>
        <taxon>Bacteria</taxon>
        <taxon>Pseudomonadati</taxon>
        <taxon>Pseudomonadota</taxon>
        <taxon>Alphaproteobacteria</taxon>
        <taxon>Hyphomicrobiales</taxon>
        <taxon>Phyllobacteriaceae</taxon>
        <taxon>Nitratireductor</taxon>
    </lineage>
</organism>
<feature type="transmembrane region" description="Helical" evidence="8">
    <location>
        <begin position="145"/>
        <end position="169"/>
    </location>
</feature>
<dbReference type="PIRSF" id="PIRSF006066">
    <property type="entry name" value="HI0050"/>
    <property type="match status" value="1"/>
</dbReference>
<feature type="transmembrane region" description="Helical" evidence="8">
    <location>
        <begin position="338"/>
        <end position="357"/>
    </location>
</feature>
<dbReference type="PANTHER" id="PTHR33362">
    <property type="entry name" value="SIALIC ACID TRAP TRANSPORTER PERMEASE PROTEIN SIAT-RELATED"/>
    <property type="match status" value="1"/>
</dbReference>
<dbReference type="RefSeq" id="WP_156711840.1">
    <property type="nucleotide sequence ID" value="NZ_WPHG01000001.1"/>
</dbReference>
<dbReference type="AlphaFoldDB" id="A0A844QCH9"/>
<evidence type="ECO:0000256" key="1">
    <source>
        <dbReference type="ARBA" id="ARBA00004429"/>
    </source>
</evidence>
<name>A0A844QCH9_9HYPH</name>
<evidence type="ECO:0000256" key="2">
    <source>
        <dbReference type="ARBA" id="ARBA00022475"/>
    </source>
</evidence>
<feature type="transmembrane region" description="Helical" evidence="8">
    <location>
        <begin position="6"/>
        <end position="39"/>
    </location>
</feature>
<feature type="transmembrane region" description="Helical" evidence="8">
    <location>
        <begin position="363"/>
        <end position="389"/>
    </location>
</feature>
<dbReference type="GO" id="GO:0022857">
    <property type="term" value="F:transmembrane transporter activity"/>
    <property type="evidence" value="ECO:0007669"/>
    <property type="project" value="UniProtKB-UniRule"/>
</dbReference>
<evidence type="ECO:0000256" key="5">
    <source>
        <dbReference type="ARBA" id="ARBA00022989"/>
    </source>
</evidence>
<feature type="transmembrane region" description="Helical" evidence="8">
    <location>
        <begin position="310"/>
        <end position="331"/>
    </location>
</feature>
<keyword evidence="7" id="KW-0813">Transport</keyword>
<proteinExistence type="predicted"/>
<dbReference type="EMBL" id="WPHG01000001">
    <property type="protein sequence ID" value="MVA96952.1"/>
    <property type="molecule type" value="Genomic_DNA"/>
</dbReference>
<keyword evidence="11" id="KW-1185">Reference proteome</keyword>
<feature type="transmembrane region" description="Helical" evidence="8">
    <location>
        <begin position="219"/>
        <end position="244"/>
    </location>
</feature>
<evidence type="ECO:0000313" key="11">
    <source>
        <dbReference type="Proteomes" id="UP000463224"/>
    </source>
</evidence>
<feature type="transmembrane region" description="Helical" evidence="8">
    <location>
        <begin position="99"/>
        <end position="124"/>
    </location>
</feature>
<keyword evidence="4 8" id="KW-0812">Transmembrane</keyword>
<keyword evidence="6 8" id="KW-0472">Membrane</keyword>
<keyword evidence="2" id="KW-1003">Cell membrane</keyword>
<keyword evidence="3 7" id="KW-0997">Cell inner membrane</keyword>
<feature type="transmembrane region" description="Helical" evidence="8">
    <location>
        <begin position="175"/>
        <end position="198"/>
    </location>
</feature>